<evidence type="ECO:0000256" key="1">
    <source>
        <dbReference type="SAM" id="MobiDB-lite"/>
    </source>
</evidence>
<sequence>MSNGQVWLDAEQDESPLDPSRSITRVGAGADTRKCRADARLFDRRGEPQVRLQQAMDLTPGSWRLLNETINELLRVNPRCLVVSSMERRVADGIDGFLTR</sequence>
<dbReference type="AlphaFoldDB" id="A0ABD3QYV7"/>
<dbReference type="EMBL" id="JALLAZ020000044">
    <property type="protein sequence ID" value="KAL3805192.1"/>
    <property type="molecule type" value="Genomic_DNA"/>
</dbReference>
<proteinExistence type="predicted"/>
<keyword evidence="3" id="KW-1185">Reference proteome</keyword>
<evidence type="ECO:0000313" key="3">
    <source>
        <dbReference type="Proteomes" id="UP001530315"/>
    </source>
</evidence>
<evidence type="ECO:0000313" key="2">
    <source>
        <dbReference type="EMBL" id="KAL3805192.1"/>
    </source>
</evidence>
<reference evidence="2 3" key="1">
    <citation type="submission" date="2024-10" db="EMBL/GenBank/DDBJ databases">
        <title>Updated reference genomes for cyclostephanoid diatoms.</title>
        <authorList>
            <person name="Roberts W.R."/>
            <person name="Alverson A.J."/>
        </authorList>
    </citation>
    <scope>NUCLEOTIDE SEQUENCE [LARGE SCALE GENOMIC DNA]</scope>
    <source>
        <strain evidence="2 3">AJA276-08</strain>
    </source>
</reference>
<dbReference type="Proteomes" id="UP001530315">
    <property type="component" value="Unassembled WGS sequence"/>
</dbReference>
<gene>
    <name evidence="2" type="ORF">ACHAW5_010165</name>
</gene>
<accession>A0ABD3QYV7</accession>
<organism evidence="2 3">
    <name type="scientific">Stephanodiscus triporus</name>
    <dbReference type="NCBI Taxonomy" id="2934178"/>
    <lineage>
        <taxon>Eukaryota</taxon>
        <taxon>Sar</taxon>
        <taxon>Stramenopiles</taxon>
        <taxon>Ochrophyta</taxon>
        <taxon>Bacillariophyta</taxon>
        <taxon>Coscinodiscophyceae</taxon>
        <taxon>Thalassiosirophycidae</taxon>
        <taxon>Stephanodiscales</taxon>
        <taxon>Stephanodiscaceae</taxon>
        <taxon>Stephanodiscus</taxon>
    </lineage>
</organism>
<name>A0ABD3QYV7_9STRA</name>
<feature type="region of interest" description="Disordered" evidence="1">
    <location>
        <begin position="1"/>
        <end position="29"/>
    </location>
</feature>
<protein>
    <submittedName>
        <fullName evidence="2">Uncharacterized protein</fullName>
    </submittedName>
</protein>
<comment type="caution">
    <text evidence="2">The sequence shown here is derived from an EMBL/GenBank/DDBJ whole genome shotgun (WGS) entry which is preliminary data.</text>
</comment>